<dbReference type="EMBL" id="JBHSGS010000043">
    <property type="protein sequence ID" value="MFC4719641.1"/>
    <property type="molecule type" value="Genomic_DNA"/>
</dbReference>
<keyword evidence="1" id="KW-1133">Transmembrane helix</keyword>
<accession>A0ABV9MUF8</accession>
<name>A0ABV9MUF8_9ENTE</name>
<proteinExistence type="predicted"/>
<evidence type="ECO:0000313" key="3">
    <source>
        <dbReference type="Proteomes" id="UP001595969"/>
    </source>
</evidence>
<dbReference type="RefSeq" id="WP_204653890.1">
    <property type="nucleotide sequence ID" value="NZ_JAFBFD010000015.1"/>
</dbReference>
<evidence type="ECO:0000256" key="1">
    <source>
        <dbReference type="SAM" id="Phobius"/>
    </source>
</evidence>
<evidence type="ECO:0000313" key="2">
    <source>
        <dbReference type="EMBL" id="MFC4719641.1"/>
    </source>
</evidence>
<keyword evidence="3" id="KW-1185">Reference proteome</keyword>
<feature type="transmembrane region" description="Helical" evidence="1">
    <location>
        <begin position="34"/>
        <end position="52"/>
    </location>
</feature>
<sequence>MTTIVLAVRFLLEIVTVLGIFSGVFINRSIQSKIVSFFLSIVIVLLWARYGAPKSPNVLSGVNKFVLEIFVYGVGSIAFYKLFGDSIGTIYLSVVVVDLFFMYVLGLQGN</sequence>
<gene>
    <name evidence="2" type="ORF">ACFO5I_07815</name>
</gene>
<keyword evidence="1" id="KW-0812">Transmembrane</keyword>
<feature type="transmembrane region" description="Helical" evidence="1">
    <location>
        <begin position="6"/>
        <end position="27"/>
    </location>
</feature>
<protein>
    <submittedName>
        <fullName evidence="2">YrdB family protein</fullName>
    </submittedName>
</protein>
<feature type="transmembrane region" description="Helical" evidence="1">
    <location>
        <begin position="90"/>
        <end position="109"/>
    </location>
</feature>
<reference evidence="3" key="1">
    <citation type="journal article" date="2019" name="Int. J. Syst. Evol. Microbiol.">
        <title>The Global Catalogue of Microorganisms (GCM) 10K type strain sequencing project: providing services to taxonomists for standard genome sequencing and annotation.</title>
        <authorList>
            <consortium name="The Broad Institute Genomics Platform"/>
            <consortium name="The Broad Institute Genome Sequencing Center for Infectious Disease"/>
            <person name="Wu L."/>
            <person name="Ma J."/>
        </authorList>
    </citation>
    <scope>NUCLEOTIDE SEQUENCE [LARGE SCALE GENOMIC DNA]</scope>
    <source>
        <strain evidence="3">CGMCC 1.19032</strain>
    </source>
</reference>
<dbReference type="Proteomes" id="UP001595969">
    <property type="component" value="Unassembled WGS sequence"/>
</dbReference>
<dbReference type="Pfam" id="PF10823">
    <property type="entry name" value="DUF2568"/>
    <property type="match status" value="1"/>
</dbReference>
<keyword evidence="1" id="KW-0472">Membrane</keyword>
<organism evidence="2 3">
    <name type="scientific">Enterococcus lemanii</name>
    <dbReference type="NCBI Taxonomy" id="1159752"/>
    <lineage>
        <taxon>Bacteria</taxon>
        <taxon>Bacillati</taxon>
        <taxon>Bacillota</taxon>
        <taxon>Bacilli</taxon>
        <taxon>Lactobacillales</taxon>
        <taxon>Enterococcaceae</taxon>
        <taxon>Enterococcus</taxon>
    </lineage>
</organism>
<feature type="transmembrane region" description="Helical" evidence="1">
    <location>
        <begin position="64"/>
        <end position="83"/>
    </location>
</feature>
<dbReference type="InterPro" id="IPR021214">
    <property type="entry name" value="DUF2568"/>
</dbReference>
<comment type="caution">
    <text evidence="2">The sequence shown here is derived from an EMBL/GenBank/DDBJ whole genome shotgun (WGS) entry which is preliminary data.</text>
</comment>